<gene>
    <name evidence="2" type="ORF">D5281_02005</name>
</gene>
<keyword evidence="3" id="KW-1185">Reference proteome</keyword>
<dbReference type="Pfam" id="PF07883">
    <property type="entry name" value="Cupin_2"/>
    <property type="match status" value="1"/>
</dbReference>
<dbReference type="OrthoDB" id="1682325at2"/>
<feature type="domain" description="Cupin type-2" evidence="1">
    <location>
        <begin position="58"/>
        <end position="118"/>
    </location>
</feature>
<dbReference type="CDD" id="cd02208">
    <property type="entry name" value="cupin_RmlC-like"/>
    <property type="match status" value="1"/>
</dbReference>
<accession>A0A9X5BCX7</accession>
<comment type="caution">
    <text evidence="2">The sequence shown here is derived from an EMBL/GenBank/DDBJ whole genome shotgun (WGS) entry which is preliminary data.</text>
</comment>
<dbReference type="RefSeq" id="WP_160558485.1">
    <property type="nucleotide sequence ID" value="NZ_QZDT01000002.1"/>
</dbReference>
<evidence type="ECO:0000259" key="1">
    <source>
        <dbReference type="Pfam" id="PF07883"/>
    </source>
</evidence>
<evidence type="ECO:0000313" key="3">
    <source>
        <dbReference type="Proteomes" id="UP001154420"/>
    </source>
</evidence>
<sequence length="131" mass="14369">MDYKNLFEKFNEGGKLLLPDATVTFDAIPWSKHPASPGVELKHIITSERTDGEFSYHLVRIAPNKKIGNHIHENQLETHEVISGTGVCVNDGVELPYEAGIISIFPVGVPHEVIAGDDGLCLFAKFMPALC</sequence>
<organism evidence="2 3">
    <name type="scientific">Parablautia muri</name>
    <dbReference type="NCBI Taxonomy" id="2320879"/>
    <lineage>
        <taxon>Bacteria</taxon>
        <taxon>Bacillati</taxon>
        <taxon>Bacillota</taxon>
        <taxon>Clostridia</taxon>
        <taxon>Lachnospirales</taxon>
        <taxon>Lachnospiraceae</taxon>
        <taxon>Parablautia</taxon>
    </lineage>
</organism>
<protein>
    <submittedName>
        <fullName evidence="2">Cupin domain-containing protein</fullName>
    </submittedName>
</protein>
<dbReference type="AlphaFoldDB" id="A0A9X5BCX7"/>
<dbReference type="InterPro" id="IPR014710">
    <property type="entry name" value="RmlC-like_jellyroll"/>
</dbReference>
<dbReference type="InterPro" id="IPR013096">
    <property type="entry name" value="Cupin_2"/>
</dbReference>
<proteinExistence type="predicted"/>
<dbReference type="EMBL" id="QZDT01000002">
    <property type="protein sequence ID" value="NBJ91387.1"/>
    <property type="molecule type" value="Genomic_DNA"/>
</dbReference>
<dbReference type="Gene3D" id="2.60.120.10">
    <property type="entry name" value="Jelly Rolls"/>
    <property type="match status" value="1"/>
</dbReference>
<dbReference type="SUPFAM" id="SSF51182">
    <property type="entry name" value="RmlC-like cupins"/>
    <property type="match status" value="1"/>
</dbReference>
<name>A0A9X5BCX7_9FIRM</name>
<reference evidence="2" key="1">
    <citation type="submission" date="2018-09" db="EMBL/GenBank/DDBJ databases">
        <title>Murine metabolic-syndrome-specific gut microbial biobank.</title>
        <authorList>
            <person name="Liu C."/>
        </authorList>
    </citation>
    <scope>NUCLEOTIDE SEQUENCE</scope>
    <source>
        <strain evidence="2">D42-62</strain>
    </source>
</reference>
<evidence type="ECO:0000313" key="2">
    <source>
        <dbReference type="EMBL" id="NBJ91387.1"/>
    </source>
</evidence>
<dbReference type="InterPro" id="IPR011051">
    <property type="entry name" value="RmlC_Cupin_sf"/>
</dbReference>
<dbReference type="Proteomes" id="UP001154420">
    <property type="component" value="Unassembled WGS sequence"/>
</dbReference>